<dbReference type="Gene3D" id="3.30.420.300">
    <property type="entry name" value="2-keto-3-deoxy-galactonokinase, substrate binding domain"/>
    <property type="match status" value="1"/>
</dbReference>
<evidence type="ECO:0000313" key="2">
    <source>
        <dbReference type="Proteomes" id="UP001196509"/>
    </source>
</evidence>
<dbReference type="InterPro" id="IPR007729">
    <property type="entry name" value="DGOK"/>
</dbReference>
<gene>
    <name evidence="1" type="ORF">K1W69_09270</name>
</gene>
<name>A0AAE2ZJH7_9HYPH</name>
<dbReference type="AlphaFoldDB" id="A0AAE2ZJH7"/>
<dbReference type="Proteomes" id="UP001196509">
    <property type="component" value="Unassembled WGS sequence"/>
</dbReference>
<dbReference type="GO" id="GO:0008671">
    <property type="term" value="F:2-dehydro-3-deoxygalactonokinase activity"/>
    <property type="evidence" value="ECO:0007669"/>
    <property type="project" value="InterPro"/>
</dbReference>
<comment type="caution">
    <text evidence="1">The sequence shown here is derived from an EMBL/GenBank/DDBJ whole genome shotgun (WGS) entry which is preliminary data.</text>
</comment>
<dbReference type="RefSeq" id="WP_220228084.1">
    <property type="nucleotide sequence ID" value="NZ_JAICBX010000002.1"/>
</dbReference>
<reference evidence="1" key="1">
    <citation type="submission" date="2021-08" db="EMBL/GenBank/DDBJ databases">
        <title>Hoeflea bacterium WL0058 sp. nov., isolated from the sediment.</title>
        <authorList>
            <person name="Wang L."/>
            <person name="Zhang D."/>
        </authorList>
    </citation>
    <scope>NUCLEOTIDE SEQUENCE</scope>
    <source>
        <strain evidence="1">WL0058</strain>
    </source>
</reference>
<dbReference type="InterPro" id="IPR042257">
    <property type="entry name" value="DGOK_C"/>
</dbReference>
<dbReference type="GO" id="GO:0034194">
    <property type="term" value="P:D-galactonate catabolic process"/>
    <property type="evidence" value="ECO:0007669"/>
    <property type="project" value="InterPro"/>
</dbReference>
<dbReference type="Gene3D" id="3.30.420.310">
    <property type="entry name" value="2-keto-3-deoxy-galactonokinase, C-terminal domain"/>
    <property type="match status" value="1"/>
</dbReference>
<evidence type="ECO:0000313" key="1">
    <source>
        <dbReference type="EMBL" id="MBW8637376.1"/>
    </source>
</evidence>
<protein>
    <submittedName>
        <fullName evidence="1">2-dehydro-3-deoxygalactonokinase</fullName>
    </submittedName>
</protein>
<dbReference type="Pfam" id="PF05035">
    <property type="entry name" value="DGOK"/>
    <property type="match status" value="1"/>
</dbReference>
<dbReference type="InterPro" id="IPR042258">
    <property type="entry name" value="DGOK_N"/>
</dbReference>
<organism evidence="1 2">
    <name type="scientific">Flavimaribacter sediminis</name>
    <dbReference type="NCBI Taxonomy" id="2865987"/>
    <lineage>
        <taxon>Bacteria</taxon>
        <taxon>Pseudomonadati</taxon>
        <taxon>Pseudomonadota</taxon>
        <taxon>Alphaproteobacteria</taxon>
        <taxon>Hyphomicrobiales</taxon>
        <taxon>Rhizobiaceae</taxon>
        <taxon>Flavimaribacter</taxon>
    </lineage>
</organism>
<accession>A0AAE2ZJH7</accession>
<sequence>MTPFYAAADWGTSTFRLWLVSTEGQVIAERNSDQGLAVAATSGFAQILEDHLDALAAPKDLPVMICGMAGARQGWREAPYLSVPAALSDICDNAVEIDGSQRRICILPGVASHDPVTPDVMRGEETSLLGNHADSDTMYLACLPGTHSKWVQIDEGAIVSFSTFMTGELFGLLAKHSILKHAVDGHSQIHRESRYFAEGVKAGYSNPEEITSHLFSIRAGQLLQGRTGQDGYDRLSGLLVGCEIGGARVRFGQTENLRLIASGHLASIYDTAFELLDMPVTTVDAHQAVLDGLGIAARRLFRSHAGSGGGL</sequence>
<keyword evidence="2" id="KW-1185">Reference proteome</keyword>
<proteinExistence type="predicted"/>
<dbReference type="EMBL" id="JAICBX010000002">
    <property type="protein sequence ID" value="MBW8637376.1"/>
    <property type="molecule type" value="Genomic_DNA"/>
</dbReference>